<gene>
    <name evidence="9" type="ORF">D9X91_18375</name>
</gene>
<keyword evidence="4 7" id="KW-0812">Transmembrane</keyword>
<dbReference type="SUPFAM" id="SSF161098">
    <property type="entry name" value="MetI-like"/>
    <property type="match status" value="1"/>
</dbReference>
<feature type="domain" description="ABC transmembrane type-1" evidence="8">
    <location>
        <begin position="87"/>
        <end position="298"/>
    </location>
</feature>
<dbReference type="RefSeq" id="WP_121682107.1">
    <property type="nucleotide sequence ID" value="NZ_RCVZ01000016.1"/>
</dbReference>
<dbReference type="InterPro" id="IPR035906">
    <property type="entry name" value="MetI-like_sf"/>
</dbReference>
<comment type="similarity">
    <text evidence="7">Belongs to the binding-protein-dependent transport system permease family.</text>
</comment>
<evidence type="ECO:0000256" key="2">
    <source>
        <dbReference type="ARBA" id="ARBA00022448"/>
    </source>
</evidence>
<dbReference type="GO" id="GO:0055085">
    <property type="term" value="P:transmembrane transport"/>
    <property type="evidence" value="ECO:0007669"/>
    <property type="project" value="InterPro"/>
</dbReference>
<dbReference type="PANTHER" id="PTHR30465:SF0">
    <property type="entry name" value="OLIGOPEPTIDE TRANSPORT SYSTEM PERMEASE PROTEIN APPB"/>
    <property type="match status" value="1"/>
</dbReference>
<protein>
    <submittedName>
        <fullName evidence="9">ABC transporter permease subunit</fullName>
    </submittedName>
</protein>
<dbReference type="Proteomes" id="UP000276770">
    <property type="component" value="Unassembled WGS sequence"/>
</dbReference>
<proteinExistence type="inferred from homology"/>
<name>A0A3L7JT31_9BACI</name>
<keyword evidence="6 7" id="KW-0472">Membrane</keyword>
<evidence type="ECO:0000259" key="8">
    <source>
        <dbReference type="PROSITE" id="PS50928"/>
    </source>
</evidence>
<comment type="subcellular location">
    <subcellularLocation>
        <location evidence="1 7">Cell membrane</location>
        <topology evidence="1 7">Multi-pass membrane protein</topology>
    </subcellularLocation>
</comment>
<keyword evidence="3" id="KW-1003">Cell membrane</keyword>
<keyword evidence="5 7" id="KW-1133">Transmembrane helix</keyword>
<dbReference type="Pfam" id="PF00528">
    <property type="entry name" value="BPD_transp_1"/>
    <property type="match status" value="1"/>
</dbReference>
<comment type="caution">
    <text evidence="9">The sequence shown here is derived from an EMBL/GenBank/DDBJ whole genome shotgun (WGS) entry which is preliminary data.</text>
</comment>
<evidence type="ECO:0000256" key="3">
    <source>
        <dbReference type="ARBA" id="ARBA00022475"/>
    </source>
</evidence>
<feature type="transmembrane region" description="Helical" evidence="7">
    <location>
        <begin position="170"/>
        <end position="193"/>
    </location>
</feature>
<evidence type="ECO:0000256" key="6">
    <source>
        <dbReference type="ARBA" id="ARBA00023136"/>
    </source>
</evidence>
<evidence type="ECO:0000256" key="4">
    <source>
        <dbReference type="ARBA" id="ARBA00022692"/>
    </source>
</evidence>
<evidence type="ECO:0000256" key="5">
    <source>
        <dbReference type="ARBA" id="ARBA00022989"/>
    </source>
</evidence>
<dbReference type="GO" id="GO:0005886">
    <property type="term" value="C:plasma membrane"/>
    <property type="evidence" value="ECO:0007669"/>
    <property type="project" value="UniProtKB-SubCell"/>
</dbReference>
<evidence type="ECO:0000313" key="9">
    <source>
        <dbReference type="EMBL" id="RLQ93199.1"/>
    </source>
</evidence>
<dbReference type="AlphaFoldDB" id="A0A3L7JT31"/>
<evidence type="ECO:0000256" key="1">
    <source>
        <dbReference type="ARBA" id="ARBA00004651"/>
    </source>
</evidence>
<keyword evidence="2 7" id="KW-0813">Transport</keyword>
<dbReference type="EMBL" id="RCVZ01000016">
    <property type="protein sequence ID" value="RLQ93199.1"/>
    <property type="molecule type" value="Genomic_DNA"/>
</dbReference>
<dbReference type="CDD" id="cd06261">
    <property type="entry name" value="TM_PBP2"/>
    <property type="match status" value="1"/>
</dbReference>
<sequence>MVYIRKLVVQLLLWLVTTCLFLSILFLPADTSYKTGRGHQFAGASYHYTLKKHVENVENFFAYIKDQKGLGRINGEETMWSYISERVVKSMLLVIPALLFGYLLGVAKGVFDFRMKHMRLSFLGEGSTWLMLSLPDLFLIICIQLGLMFLYSKGLFFHVDLFGSDKMDNYVMGIIFLAIYPVFYIANVTNASLQDEQGQDYIRTAKAKGISSLRLLYVHIMKNSASRILAHANTITLYVLSNLFIVEKLTDFRGAAYYLFNALDRGANFYIGAQHGIDVVPAAGYTIFFTLMIFGSNAISQVFKIMITPPSSGVGQS</sequence>
<dbReference type="InterPro" id="IPR000515">
    <property type="entry name" value="MetI-like"/>
</dbReference>
<evidence type="ECO:0000313" key="10">
    <source>
        <dbReference type="Proteomes" id="UP000276770"/>
    </source>
</evidence>
<feature type="transmembrane region" description="Helical" evidence="7">
    <location>
        <begin position="7"/>
        <end position="27"/>
    </location>
</feature>
<dbReference type="OrthoDB" id="2551456at2"/>
<accession>A0A3L7JT31</accession>
<dbReference type="PROSITE" id="PS50928">
    <property type="entry name" value="ABC_TM1"/>
    <property type="match status" value="1"/>
</dbReference>
<feature type="transmembrane region" description="Helical" evidence="7">
    <location>
        <begin position="87"/>
        <end position="107"/>
    </location>
</feature>
<feature type="transmembrane region" description="Helical" evidence="7">
    <location>
        <begin position="128"/>
        <end position="150"/>
    </location>
</feature>
<dbReference type="Gene3D" id="1.10.3720.10">
    <property type="entry name" value="MetI-like"/>
    <property type="match status" value="1"/>
</dbReference>
<organism evidence="9 10">
    <name type="scientific">Falsibacillus albus</name>
    <dbReference type="NCBI Taxonomy" id="2478915"/>
    <lineage>
        <taxon>Bacteria</taxon>
        <taxon>Bacillati</taxon>
        <taxon>Bacillota</taxon>
        <taxon>Bacilli</taxon>
        <taxon>Bacillales</taxon>
        <taxon>Bacillaceae</taxon>
        <taxon>Falsibacillus</taxon>
    </lineage>
</organism>
<keyword evidence="10" id="KW-1185">Reference proteome</keyword>
<evidence type="ECO:0000256" key="7">
    <source>
        <dbReference type="RuleBase" id="RU363032"/>
    </source>
</evidence>
<reference evidence="9 10" key="1">
    <citation type="submission" date="2018-10" db="EMBL/GenBank/DDBJ databases">
        <title>Falsibacillus sp. genome draft.</title>
        <authorList>
            <person name="Shi S."/>
        </authorList>
    </citation>
    <scope>NUCLEOTIDE SEQUENCE [LARGE SCALE GENOMIC DNA]</scope>
    <source>
        <strain evidence="9 10">GY 10110</strain>
    </source>
</reference>
<dbReference type="PANTHER" id="PTHR30465">
    <property type="entry name" value="INNER MEMBRANE ABC TRANSPORTER"/>
    <property type="match status" value="1"/>
</dbReference>